<dbReference type="InterPro" id="IPR022472">
    <property type="entry name" value="VPLPA-CTERM"/>
</dbReference>
<name>A0A318T137_9RHOB</name>
<reference evidence="3 4" key="1">
    <citation type="submission" date="2018-06" db="EMBL/GenBank/DDBJ databases">
        <title>Genomic Encyclopedia of Type Strains, Phase III (KMG-III): the genomes of soil and plant-associated and newly described type strains.</title>
        <authorList>
            <person name="Whitman W."/>
        </authorList>
    </citation>
    <scope>NUCLEOTIDE SEQUENCE [LARGE SCALE GENOMIC DNA]</scope>
    <source>
        <strain evidence="3 4">CECT 9025</strain>
    </source>
</reference>
<keyword evidence="1" id="KW-0472">Membrane</keyword>
<dbReference type="RefSeq" id="WP_245904633.1">
    <property type="nucleotide sequence ID" value="NZ_QJTE01000001.1"/>
</dbReference>
<dbReference type="Proteomes" id="UP000248311">
    <property type="component" value="Unassembled WGS sequence"/>
</dbReference>
<gene>
    <name evidence="3" type="ORF">DFP88_101367</name>
</gene>
<keyword evidence="1" id="KW-0812">Transmembrane</keyword>
<comment type="caution">
    <text evidence="3">The sequence shown here is derived from an EMBL/GenBank/DDBJ whole genome shotgun (WGS) entry which is preliminary data.</text>
</comment>
<sequence length="227" mass="23211">MSVKVIATIAAVLVGAAGAASAATIDFDVNRGWSSAGQTYGDVTVTGGHVGRDGTILTNTSAVASWSGKMGGIGVCSGLICTTGTAEWGSLFDQHTIDGKGAPEMAFLSFGSLDVQIDSVTLSYWGKSDEFDFASYASLATGSKPISFTSDHDAEGDSPVKTFAFADGMLTGSLFGFGANFHDDAFKLKSVTYSEMPATAPVPLPAAGLMLLAALGGLGGMRRLRRG</sequence>
<evidence type="ECO:0000256" key="2">
    <source>
        <dbReference type="SAM" id="SignalP"/>
    </source>
</evidence>
<dbReference type="EMBL" id="QJTE01000001">
    <property type="protein sequence ID" value="PYE85697.1"/>
    <property type="molecule type" value="Genomic_DNA"/>
</dbReference>
<dbReference type="NCBIfam" id="TIGR03370">
    <property type="entry name" value="VPLPA-CTERM"/>
    <property type="match status" value="1"/>
</dbReference>
<accession>A0A318T137</accession>
<dbReference type="AlphaFoldDB" id="A0A318T137"/>
<keyword evidence="4" id="KW-1185">Reference proteome</keyword>
<keyword evidence="1" id="KW-1133">Transmembrane helix</keyword>
<proteinExistence type="predicted"/>
<feature type="transmembrane region" description="Helical" evidence="1">
    <location>
        <begin position="202"/>
        <end position="221"/>
    </location>
</feature>
<organism evidence="3 4">
    <name type="scientific">Pseudoroseicyclus aestuarii</name>
    <dbReference type="NCBI Taxonomy" id="1795041"/>
    <lineage>
        <taxon>Bacteria</taxon>
        <taxon>Pseudomonadati</taxon>
        <taxon>Pseudomonadota</taxon>
        <taxon>Alphaproteobacteria</taxon>
        <taxon>Rhodobacterales</taxon>
        <taxon>Paracoccaceae</taxon>
        <taxon>Pseudoroseicyclus</taxon>
    </lineage>
</organism>
<feature type="chain" id="PRO_5016260051" evidence="2">
    <location>
        <begin position="23"/>
        <end position="227"/>
    </location>
</feature>
<feature type="signal peptide" evidence="2">
    <location>
        <begin position="1"/>
        <end position="22"/>
    </location>
</feature>
<protein>
    <submittedName>
        <fullName evidence="3">Putative secreted protein</fullName>
    </submittedName>
</protein>
<evidence type="ECO:0000256" key="1">
    <source>
        <dbReference type="SAM" id="Phobius"/>
    </source>
</evidence>
<evidence type="ECO:0000313" key="3">
    <source>
        <dbReference type="EMBL" id="PYE85697.1"/>
    </source>
</evidence>
<keyword evidence="2" id="KW-0732">Signal</keyword>
<evidence type="ECO:0000313" key="4">
    <source>
        <dbReference type="Proteomes" id="UP000248311"/>
    </source>
</evidence>